<dbReference type="InterPro" id="IPR036291">
    <property type="entry name" value="NAD(P)-bd_dom_sf"/>
</dbReference>
<sequence length="304" mass="32348">MGKIIVTGASGQFGGAAANSLLETCAPEDLVFLSRTPEKLAHFAERGAIVRQADFDDPASLPAAMAGGERMLLISTARVGTRVGQHTNAAQAAAAAGVKQIAYTSLINADRPGNPAIVKDDHFATEQAIRATGVEYTFLRDSQYSEAVAAAMAIPALQMGVKPDNCGDGRVSFVSRDDCVAVAVGVLTQDGHGNQAYPLTGPEALSIPDAMALVSQLAGKPIEVQHVDDEGMFEYFDSLGVVRHASDIVPDGPIPWSSDDMVTFGMSIREGYFDEVTDCVERITGRAPRTLRSVLEQYQHIWPK</sequence>
<dbReference type="RefSeq" id="WP_161392089.1">
    <property type="nucleotide sequence ID" value="NZ_JBHSCP010000002.1"/>
</dbReference>
<evidence type="ECO:0000313" key="3">
    <source>
        <dbReference type="Proteomes" id="UP000469430"/>
    </source>
</evidence>
<dbReference type="AlphaFoldDB" id="A0A6I4TYL5"/>
<evidence type="ECO:0000259" key="1">
    <source>
        <dbReference type="Pfam" id="PF05368"/>
    </source>
</evidence>
<dbReference type="EMBL" id="WTYJ01000003">
    <property type="protein sequence ID" value="MXP00381.1"/>
    <property type="molecule type" value="Genomic_DNA"/>
</dbReference>
<dbReference type="InterPro" id="IPR052718">
    <property type="entry name" value="NmrA-type_oxidoreductase"/>
</dbReference>
<dbReference type="Proteomes" id="UP000469430">
    <property type="component" value="Unassembled WGS sequence"/>
</dbReference>
<name>A0A6I4TYL5_9SPHN</name>
<dbReference type="PANTHER" id="PTHR47129">
    <property type="entry name" value="QUINONE OXIDOREDUCTASE 2"/>
    <property type="match status" value="1"/>
</dbReference>
<dbReference type="Gene3D" id="3.40.50.720">
    <property type="entry name" value="NAD(P)-binding Rossmann-like Domain"/>
    <property type="match status" value="1"/>
</dbReference>
<reference evidence="2 3" key="1">
    <citation type="submission" date="2019-12" db="EMBL/GenBank/DDBJ databases">
        <title>Genomic-based taxomic classification of the family Erythrobacteraceae.</title>
        <authorList>
            <person name="Xu L."/>
        </authorList>
    </citation>
    <scope>NUCLEOTIDE SEQUENCE [LARGE SCALE GENOMIC DNA]</scope>
    <source>
        <strain evidence="2 3">S36</strain>
    </source>
</reference>
<dbReference type="SUPFAM" id="SSF51735">
    <property type="entry name" value="NAD(P)-binding Rossmann-fold domains"/>
    <property type="match status" value="1"/>
</dbReference>
<accession>A0A6I4TYL5</accession>
<dbReference type="OrthoDB" id="7771794at2"/>
<organism evidence="2 3">
    <name type="scientific">Croceibacterium xixiisoli</name>
    <dbReference type="NCBI Taxonomy" id="1476466"/>
    <lineage>
        <taxon>Bacteria</taxon>
        <taxon>Pseudomonadati</taxon>
        <taxon>Pseudomonadota</taxon>
        <taxon>Alphaproteobacteria</taxon>
        <taxon>Sphingomonadales</taxon>
        <taxon>Erythrobacteraceae</taxon>
        <taxon>Croceibacterium</taxon>
    </lineage>
</organism>
<dbReference type="PANTHER" id="PTHR47129:SF1">
    <property type="entry name" value="NMRA-LIKE DOMAIN-CONTAINING PROTEIN"/>
    <property type="match status" value="1"/>
</dbReference>
<keyword evidence="3" id="KW-1185">Reference proteome</keyword>
<feature type="domain" description="NmrA-like" evidence="1">
    <location>
        <begin position="3"/>
        <end position="233"/>
    </location>
</feature>
<dbReference type="Pfam" id="PF05368">
    <property type="entry name" value="NmrA"/>
    <property type="match status" value="1"/>
</dbReference>
<gene>
    <name evidence="2" type="ORF">GRI97_15425</name>
</gene>
<protein>
    <submittedName>
        <fullName evidence="2">NAD(P)H-binding protein</fullName>
    </submittedName>
</protein>
<evidence type="ECO:0000313" key="2">
    <source>
        <dbReference type="EMBL" id="MXP00381.1"/>
    </source>
</evidence>
<proteinExistence type="predicted"/>
<dbReference type="InterPro" id="IPR008030">
    <property type="entry name" value="NmrA-like"/>
</dbReference>
<comment type="caution">
    <text evidence="2">The sequence shown here is derived from an EMBL/GenBank/DDBJ whole genome shotgun (WGS) entry which is preliminary data.</text>
</comment>
<dbReference type="Gene3D" id="3.90.25.10">
    <property type="entry name" value="UDP-galactose 4-epimerase, domain 1"/>
    <property type="match status" value="1"/>
</dbReference>